<gene>
    <name evidence="6" type="ORF">DXV75_15595</name>
</gene>
<feature type="binding site" evidence="2">
    <location>
        <position position="120"/>
    </location>
    <ligand>
        <name>Fe cation</name>
        <dbReference type="ChEBI" id="CHEBI:24875"/>
    </ligand>
</feature>
<dbReference type="OrthoDB" id="9780903at2"/>
<name>A0A3D8M394_9ALTE</name>
<dbReference type="InterPro" id="IPR011051">
    <property type="entry name" value="RmlC_Cupin_sf"/>
</dbReference>
<keyword evidence="7" id="KW-1185">Reference proteome</keyword>
<protein>
    <submittedName>
        <fullName evidence="6">Pirin family protein</fullName>
    </submittedName>
</protein>
<evidence type="ECO:0000256" key="3">
    <source>
        <dbReference type="RuleBase" id="RU003457"/>
    </source>
</evidence>
<comment type="similarity">
    <text evidence="1 3">Belongs to the pirin family.</text>
</comment>
<comment type="cofactor">
    <cofactor evidence="2">
        <name>Fe cation</name>
        <dbReference type="ChEBI" id="CHEBI:24875"/>
    </cofactor>
    <text evidence="2">Binds 1 Fe cation per subunit.</text>
</comment>
<evidence type="ECO:0000313" key="7">
    <source>
        <dbReference type="Proteomes" id="UP000256561"/>
    </source>
</evidence>
<dbReference type="InterPro" id="IPR012093">
    <property type="entry name" value="Pirin"/>
</dbReference>
<proteinExistence type="inferred from homology"/>
<keyword evidence="2" id="KW-0479">Metal-binding</keyword>
<dbReference type="CDD" id="cd02909">
    <property type="entry name" value="cupin_pirin_N"/>
    <property type="match status" value="1"/>
</dbReference>
<dbReference type="AlphaFoldDB" id="A0A3D8M394"/>
<dbReference type="InterPro" id="IPR014710">
    <property type="entry name" value="RmlC-like_jellyroll"/>
</dbReference>
<evidence type="ECO:0000259" key="4">
    <source>
        <dbReference type="Pfam" id="PF02678"/>
    </source>
</evidence>
<dbReference type="InterPro" id="IPR003829">
    <property type="entry name" value="Pirin_N_dom"/>
</dbReference>
<feature type="binding site" evidence="2">
    <location>
        <position position="74"/>
    </location>
    <ligand>
        <name>Fe cation</name>
        <dbReference type="ChEBI" id="CHEBI:24875"/>
    </ligand>
</feature>
<dbReference type="PIRSF" id="PIRSF006232">
    <property type="entry name" value="Pirin"/>
    <property type="match status" value="1"/>
</dbReference>
<keyword evidence="2" id="KW-0408">Iron</keyword>
<dbReference type="SUPFAM" id="SSF51182">
    <property type="entry name" value="RmlC-like cupins"/>
    <property type="match status" value="1"/>
</dbReference>
<organism evidence="6 7">
    <name type="scientific">Alteromonas aestuariivivens</name>
    <dbReference type="NCBI Taxonomy" id="1938339"/>
    <lineage>
        <taxon>Bacteria</taxon>
        <taxon>Pseudomonadati</taxon>
        <taxon>Pseudomonadota</taxon>
        <taxon>Gammaproteobacteria</taxon>
        <taxon>Alteromonadales</taxon>
        <taxon>Alteromonadaceae</taxon>
        <taxon>Alteromonas/Salinimonas group</taxon>
        <taxon>Alteromonas</taxon>
    </lineage>
</organism>
<dbReference type="PANTHER" id="PTHR13903:SF8">
    <property type="entry name" value="PIRIN"/>
    <property type="match status" value="1"/>
</dbReference>
<feature type="domain" description="Pirin N-terminal" evidence="4">
    <location>
        <begin position="36"/>
        <end position="140"/>
    </location>
</feature>
<dbReference type="Proteomes" id="UP000256561">
    <property type="component" value="Unassembled WGS sequence"/>
</dbReference>
<dbReference type="InterPro" id="IPR008778">
    <property type="entry name" value="Pirin_C_dom"/>
</dbReference>
<dbReference type="Pfam" id="PF05726">
    <property type="entry name" value="Pirin_C"/>
    <property type="match status" value="1"/>
</dbReference>
<dbReference type="CDD" id="cd02247">
    <property type="entry name" value="cupin_pirin_C"/>
    <property type="match status" value="1"/>
</dbReference>
<dbReference type="RefSeq" id="WP_115594360.1">
    <property type="nucleotide sequence ID" value="NZ_QRHA01000014.1"/>
</dbReference>
<dbReference type="Pfam" id="PF02678">
    <property type="entry name" value="Pirin"/>
    <property type="match status" value="1"/>
</dbReference>
<evidence type="ECO:0000256" key="1">
    <source>
        <dbReference type="ARBA" id="ARBA00008416"/>
    </source>
</evidence>
<dbReference type="Gene3D" id="2.60.120.10">
    <property type="entry name" value="Jelly Rolls"/>
    <property type="match status" value="2"/>
</dbReference>
<feature type="binding site" evidence="2">
    <location>
        <position position="76"/>
    </location>
    <ligand>
        <name>Fe cation</name>
        <dbReference type="ChEBI" id="CHEBI:24875"/>
    </ligand>
</feature>
<comment type="caution">
    <text evidence="6">The sequence shown here is derived from an EMBL/GenBank/DDBJ whole genome shotgun (WGS) entry which is preliminary data.</text>
</comment>
<sequence>MSNLSPRVVEECPCSIHQNVIRLILSPTDKDLGGFIVRRALPVQQCRSIGPWVFFDHMGPAHFAKGKGIDVRPHPHIGLATVTYLFSGEMLHRDSLGSYQKITPGDVNLMVAGKGIVHSERQRDEIKAGPHTLNGLQLWLALPQEDEECEPEFHHYGKESIPQVHPDGVAVTVLMGTAYGVRSPVKIHSDTLYIEAKLNPGQSLTLPQSPERALYVVEGEISIDETLVRAHTMAILAPDTRVTINAAEPALVAMIGGESVGPRFMQWNFVASNMALIEKAKTDWQARRFAVVPGDEAEFIPLPNA</sequence>
<evidence type="ECO:0000256" key="2">
    <source>
        <dbReference type="PIRSR" id="PIRSR006232-1"/>
    </source>
</evidence>
<dbReference type="PANTHER" id="PTHR13903">
    <property type="entry name" value="PIRIN-RELATED"/>
    <property type="match status" value="1"/>
</dbReference>
<feature type="binding site" evidence="2">
    <location>
        <position position="118"/>
    </location>
    <ligand>
        <name>Fe cation</name>
        <dbReference type="ChEBI" id="CHEBI:24875"/>
    </ligand>
</feature>
<reference evidence="7" key="1">
    <citation type="submission" date="2018-08" db="EMBL/GenBank/DDBJ databases">
        <authorList>
            <person name="Zhang J."/>
            <person name="Du Z.-J."/>
        </authorList>
    </citation>
    <scope>NUCLEOTIDE SEQUENCE [LARGE SCALE GENOMIC DNA]</scope>
    <source>
        <strain evidence="7">KCTC 52655</strain>
    </source>
</reference>
<accession>A0A3D8M394</accession>
<evidence type="ECO:0000313" key="6">
    <source>
        <dbReference type="EMBL" id="RDV24111.1"/>
    </source>
</evidence>
<evidence type="ECO:0000259" key="5">
    <source>
        <dbReference type="Pfam" id="PF05726"/>
    </source>
</evidence>
<feature type="domain" description="Pirin C-terminal" evidence="5">
    <location>
        <begin position="193"/>
        <end position="289"/>
    </location>
</feature>
<dbReference type="EMBL" id="QRHA01000014">
    <property type="protein sequence ID" value="RDV24111.1"/>
    <property type="molecule type" value="Genomic_DNA"/>
</dbReference>
<dbReference type="GO" id="GO:0046872">
    <property type="term" value="F:metal ion binding"/>
    <property type="evidence" value="ECO:0007669"/>
    <property type="project" value="UniProtKB-KW"/>
</dbReference>